<evidence type="ECO:0000256" key="5">
    <source>
        <dbReference type="PIRNR" id="PIRNR017888"/>
    </source>
</evidence>
<evidence type="ECO:0000256" key="2">
    <source>
        <dbReference type="ARBA" id="ARBA00022664"/>
    </source>
</evidence>
<dbReference type="OrthoDB" id="277288at2759"/>
<keyword evidence="5" id="KW-0963">Cytoplasm</keyword>
<dbReference type="GO" id="GO:0005737">
    <property type="term" value="C:cytoplasm"/>
    <property type="evidence" value="ECO:0007669"/>
    <property type="project" value="UniProtKB-SubCell"/>
</dbReference>
<gene>
    <name evidence="6" type="ORF">EJ08DRAFT_667132</name>
</gene>
<comment type="similarity">
    <text evidence="1 5">Belongs to the Nudix hydrolase family. CPSF5 subfamily.</text>
</comment>
<dbReference type="PANTHER" id="PTHR13047">
    <property type="entry name" value="PRE-MRNA CLEAVAGE FACTOR IM, 25KD SUBUNIT"/>
    <property type="match status" value="1"/>
</dbReference>
<dbReference type="EMBL" id="MU007009">
    <property type="protein sequence ID" value="KAF2437116.1"/>
    <property type="molecule type" value="Genomic_DNA"/>
</dbReference>
<dbReference type="InterPro" id="IPR015797">
    <property type="entry name" value="NUDIX_hydrolase-like_dom_sf"/>
</dbReference>
<dbReference type="PIRSF" id="PIRSF017888">
    <property type="entry name" value="CPSF-25"/>
    <property type="match status" value="1"/>
</dbReference>
<reference evidence="6" key="1">
    <citation type="journal article" date="2020" name="Stud. Mycol.">
        <title>101 Dothideomycetes genomes: a test case for predicting lifestyles and emergence of pathogens.</title>
        <authorList>
            <person name="Haridas S."/>
            <person name="Albert R."/>
            <person name="Binder M."/>
            <person name="Bloem J."/>
            <person name="Labutti K."/>
            <person name="Salamov A."/>
            <person name="Andreopoulos B."/>
            <person name="Baker S."/>
            <person name="Barry K."/>
            <person name="Bills G."/>
            <person name="Bluhm B."/>
            <person name="Cannon C."/>
            <person name="Castanera R."/>
            <person name="Culley D."/>
            <person name="Daum C."/>
            <person name="Ezra D."/>
            <person name="Gonzalez J."/>
            <person name="Henrissat B."/>
            <person name="Kuo A."/>
            <person name="Liang C."/>
            <person name="Lipzen A."/>
            <person name="Lutzoni F."/>
            <person name="Magnuson J."/>
            <person name="Mondo S."/>
            <person name="Nolan M."/>
            <person name="Ohm R."/>
            <person name="Pangilinan J."/>
            <person name="Park H.-J."/>
            <person name="Ramirez L."/>
            <person name="Alfaro M."/>
            <person name="Sun H."/>
            <person name="Tritt A."/>
            <person name="Yoshinaga Y."/>
            <person name="Zwiers L.-H."/>
            <person name="Turgeon B."/>
            <person name="Goodwin S."/>
            <person name="Spatafora J."/>
            <person name="Crous P."/>
            <person name="Grigoriev I."/>
        </authorList>
    </citation>
    <scope>NUCLEOTIDE SEQUENCE</scope>
    <source>
        <strain evidence="6">CBS 130266</strain>
    </source>
</reference>
<proteinExistence type="inferred from homology"/>
<dbReference type="Proteomes" id="UP000800235">
    <property type="component" value="Unassembled WGS sequence"/>
</dbReference>
<dbReference type="Pfam" id="PF13869">
    <property type="entry name" value="NUDIX_2"/>
    <property type="match status" value="1"/>
</dbReference>
<sequence>MSTIPVALLNSANPPIIPRQFDAGQPEVLRVYPFSANEISTKSNVPEEDSSVEDRLARLRNHYELHGMRRFCEAVMLCHEHNHLHVMVLQIANSFYKLPGGWLKEDEDEIEGMQRILAEMFEPDGSKNEKKWEIGETVGTWYRPNFDQSLYPYIPVHVTRPKEMKKQYLIRLPQPKVIAVPKNLKFLAIPFHDLYDNIQIYGPQLAALPHVFAHYRIEYMDENGNVAAVTPGGPQQPGARTS</sequence>
<comment type="caution">
    <text evidence="6">The sequence shown here is derived from an EMBL/GenBank/DDBJ whole genome shotgun (WGS) entry which is preliminary data.</text>
</comment>
<comment type="subunit">
    <text evidence="5">Homodimer (via N- and C-terminus); binds RNA as homodimer. Component of the cleavage factor Im (CFIm) complex.</text>
</comment>
<keyword evidence="3 5" id="KW-0694">RNA-binding</keyword>
<dbReference type="Gene3D" id="3.90.79.10">
    <property type="entry name" value="Nucleoside Triphosphate Pyrophosphohydrolase"/>
    <property type="match status" value="1"/>
</dbReference>
<keyword evidence="7" id="KW-1185">Reference proteome</keyword>
<comment type="subcellular location">
    <subcellularLocation>
        <location evidence="5">Nucleus</location>
    </subcellularLocation>
    <subcellularLocation>
        <location evidence="5">Cytoplasm</location>
    </subcellularLocation>
</comment>
<dbReference type="InterPro" id="IPR016706">
    <property type="entry name" value="Cleav_polyA_spec_factor_su5"/>
</dbReference>
<evidence type="ECO:0000256" key="1">
    <source>
        <dbReference type="ARBA" id="ARBA00009710"/>
    </source>
</evidence>
<dbReference type="FunFam" id="3.90.79.10:FF:000020">
    <property type="entry name" value="Pre-mRNA cleavage factor Im subunit 2"/>
    <property type="match status" value="1"/>
</dbReference>
<organism evidence="6 7">
    <name type="scientific">Tothia fuscella</name>
    <dbReference type="NCBI Taxonomy" id="1048955"/>
    <lineage>
        <taxon>Eukaryota</taxon>
        <taxon>Fungi</taxon>
        <taxon>Dikarya</taxon>
        <taxon>Ascomycota</taxon>
        <taxon>Pezizomycotina</taxon>
        <taxon>Dothideomycetes</taxon>
        <taxon>Pleosporomycetidae</taxon>
        <taxon>Venturiales</taxon>
        <taxon>Cylindrosympodiaceae</taxon>
        <taxon>Tothia</taxon>
    </lineage>
</organism>
<dbReference type="CDD" id="cd18871">
    <property type="entry name" value="NUDIX_Cfim25_Nudt21"/>
    <property type="match status" value="1"/>
</dbReference>
<dbReference type="AlphaFoldDB" id="A0A9P4P465"/>
<keyword evidence="4 5" id="KW-0539">Nucleus</keyword>
<evidence type="ECO:0000313" key="6">
    <source>
        <dbReference type="EMBL" id="KAF2437116.1"/>
    </source>
</evidence>
<keyword evidence="2 5" id="KW-0507">mRNA processing</keyword>
<dbReference type="GO" id="GO:0003729">
    <property type="term" value="F:mRNA binding"/>
    <property type="evidence" value="ECO:0007669"/>
    <property type="project" value="UniProtKB-UniRule"/>
</dbReference>
<evidence type="ECO:0000256" key="4">
    <source>
        <dbReference type="ARBA" id="ARBA00023242"/>
    </source>
</evidence>
<evidence type="ECO:0000313" key="7">
    <source>
        <dbReference type="Proteomes" id="UP000800235"/>
    </source>
</evidence>
<name>A0A9P4P465_9PEZI</name>
<comment type="function">
    <text evidence="5">Component of the cleavage factor Im (CFIm) complex that functions as an activator of the pre-mRNA 3'-end cleavage and polyadenylation processing required for the maturation of pre-mRNA into functional mRNAs. CFIm contributes to the recruitment of multiprotein complexes on specific sequences on the pre-mRNA 3'-end, so called cleavage and polyadenylation signals (pA signals). Most pre-mRNAs contain multiple pA signals, resulting in alternative cleavage and polyadenylation (APA) producing mRNAs with variable 3'-end formation. The CFIm complex acts as a key regulator of cleavage and polyadenylation site choice during APA through its binding to 5'-UGUA-3' elements localized in the 3'-untranslated region (UTR) for a huge number of pre-mRNAs.</text>
</comment>
<protein>
    <recommendedName>
        <fullName evidence="5">Cleavage and polyadenylation specificity factor subunit 5</fullName>
    </recommendedName>
</protein>
<accession>A0A9P4P465</accession>
<dbReference type="SUPFAM" id="SSF55811">
    <property type="entry name" value="Nudix"/>
    <property type="match status" value="1"/>
</dbReference>
<evidence type="ECO:0000256" key="3">
    <source>
        <dbReference type="ARBA" id="ARBA00022884"/>
    </source>
</evidence>
<dbReference type="GO" id="GO:0005849">
    <property type="term" value="C:mRNA cleavage factor complex"/>
    <property type="evidence" value="ECO:0007669"/>
    <property type="project" value="UniProtKB-UniRule"/>
</dbReference>
<dbReference type="GO" id="GO:0031124">
    <property type="term" value="P:mRNA 3'-end processing"/>
    <property type="evidence" value="ECO:0007669"/>
    <property type="project" value="InterPro"/>
</dbReference>